<reference evidence="2 3" key="2">
    <citation type="journal article" date="2014" name="PLoS ONE">
        <title>Evolution of mitochondria reconstructed from the energy metabolism of living bacteria.</title>
        <authorList>
            <person name="Degli Esposti M."/>
            <person name="Chouaia B."/>
            <person name="Comandatore F."/>
            <person name="Crotti E."/>
            <person name="Sassera D."/>
            <person name="Lievens P.M."/>
            <person name="Daffonchio D."/>
            <person name="Bandi C."/>
        </authorList>
    </citation>
    <scope>NUCLEOTIDE SEQUENCE [LARGE SCALE GENOMIC DNA]</scope>
    <source>
        <strain evidence="3">AM169</strain>
    </source>
</reference>
<evidence type="ECO:0000313" key="2">
    <source>
        <dbReference type="EMBL" id="CDG34102.1"/>
    </source>
</evidence>
<dbReference type="GO" id="GO:0004852">
    <property type="term" value="F:uroporphyrinogen-III synthase activity"/>
    <property type="evidence" value="ECO:0007669"/>
    <property type="project" value="UniProtKB-EC"/>
</dbReference>
<dbReference type="GO" id="GO:0033014">
    <property type="term" value="P:tetrapyrrole biosynthetic process"/>
    <property type="evidence" value="ECO:0007669"/>
    <property type="project" value="InterPro"/>
</dbReference>
<dbReference type="InterPro" id="IPR036108">
    <property type="entry name" value="4pyrrol_syn_uPrphyn_synt_sf"/>
</dbReference>
<dbReference type="Pfam" id="PF02602">
    <property type="entry name" value="HEM4"/>
    <property type="match status" value="1"/>
</dbReference>
<comment type="caution">
    <text evidence="2">The sequence shown here is derived from an EMBL/GenBank/DDBJ whole genome shotgun (WGS) entry which is preliminary data.</text>
</comment>
<evidence type="ECO:0000259" key="1">
    <source>
        <dbReference type="Pfam" id="PF02602"/>
    </source>
</evidence>
<dbReference type="CDD" id="cd06578">
    <property type="entry name" value="HemD"/>
    <property type="match status" value="1"/>
</dbReference>
<dbReference type="Proteomes" id="UP000027590">
    <property type="component" value="Unassembled WGS sequence"/>
</dbReference>
<feature type="domain" description="Tetrapyrrole biosynthesis uroporphyrinogen III synthase" evidence="1">
    <location>
        <begin position="16"/>
        <end position="210"/>
    </location>
</feature>
<dbReference type="AlphaFoldDB" id="A0A7U7J1L1"/>
<gene>
    <name evidence="2" type="ORF">SACS_1364</name>
</gene>
<name>A0A7U7J1L1_9PROT</name>
<protein>
    <submittedName>
        <fullName evidence="2">Uroporphyrinogen-III synthase</fullName>
        <ecNumber evidence="2">4.2.1.75</ecNumber>
    </submittedName>
</protein>
<dbReference type="Gene3D" id="3.40.50.10090">
    <property type="match status" value="2"/>
</dbReference>
<dbReference type="SUPFAM" id="SSF69618">
    <property type="entry name" value="HemD-like"/>
    <property type="match status" value="1"/>
</dbReference>
<keyword evidence="2" id="KW-0456">Lyase</keyword>
<dbReference type="InterPro" id="IPR003754">
    <property type="entry name" value="4pyrrol_synth_uPrphyn_synth"/>
</dbReference>
<reference evidence="2 3" key="1">
    <citation type="journal article" date="2014" name="Genome Biol. Evol.">
        <title>Acetic acid bacteria genomes reveal functional traits for adaptation to life in insect guts.</title>
        <authorList>
            <person name="Chouaia B."/>
            <person name="Gaiarsa S."/>
            <person name="Crotti E."/>
            <person name="Comandatore F."/>
            <person name="Degli Esposti M."/>
            <person name="Ricci I."/>
            <person name="Alma A."/>
            <person name="Favia G."/>
            <person name="Bandi C."/>
            <person name="Daffonchio D."/>
        </authorList>
    </citation>
    <scope>NUCLEOTIDE SEQUENCE [LARGE SCALE GENOMIC DNA]</scope>
    <source>
        <strain evidence="3">AM169</strain>
    </source>
</reference>
<accession>A0A7U7J1L1</accession>
<dbReference type="EMBL" id="CBLY010000006">
    <property type="protein sequence ID" value="CDG34102.1"/>
    <property type="molecule type" value="Genomic_DNA"/>
</dbReference>
<organism evidence="2 3">
    <name type="scientific">Parasaccharibacter apium</name>
    <dbReference type="NCBI Taxonomy" id="1510841"/>
    <lineage>
        <taxon>Bacteria</taxon>
        <taxon>Pseudomonadati</taxon>
        <taxon>Pseudomonadota</taxon>
        <taxon>Alphaproteobacteria</taxon>
        <taxon>Acetobacterales</taxon>
        <taxon>Acetobacteraceae</taxon>
        <taxon>Parasaccharibacter</taxon>
    </lineage>
</organism>
<proteinExistence type="predicted"/>
<evidence type="ECO:0000313" key="3">
    <source>
        <dbReference type="Proteomes" id="UP000027590"/>
    </source>
</evidence>
<dbReference type="EC" id="4.2.1.75" evidence="2"/>
<sequence>MRQTVLVTRPEPGLSETVGAVQAQGWRAVASPVMTIRQEPPMADRSCHALLVTSGQALPFLVHQDRDRLLLTVGHRTAERAVAMGFRRVEAASGTQAGLETLCRQKGLSGSGLVLACGRGRHGQPYGADLAANLGAQRVEAYRVQPVRQLAAAARTALASKEVSAVLFYSSETVSLFMELCPPDLYRQLGHCRAICLSQAIAGRVRESGLWGQVEVGPPLRLLGRG</sequence>
<dbReference type="RefSeq" id="WP_043560556.1">
    <property type="nucleotide sequence ID" value="NZ_CBLY010000006.1"/>
</dbReference>